<dbReference type="Proteomes" id="UP000478052">
    <property type="component" value="Unassembled WGS sequence"/>
</dbReference>
<dbReference type="PANTHER" id="PTHR35385:SF2">
    <property type="entry name" value="PROTEIN B, PUTATIVE-RELATED"/>
    <property type="match status" value="1"/>
</dbReference>
<dbReference type="PANTHER" id="PTHR35385">
    <property type="entry name" value="PROTEIN B, PUTATIVE-RELATED-RELATED"/>
    <property type="match status" value="1"/>
</dbReference>
<proteinExistence type="predicted"/>
<feature type="compositionally biased region" description="Polar residues" evidence="1">
    <location>
        <begin position="386"/>
        <end position="395"/>
    </location>
</feature>
<evidence type="ECO:0000256" key="1">
    <source>
        <dbReference type="SAM" id="MobiDB-lite"/>
    </source>
</evidence>
<dbReference type="AlphaFoldDB" id="A0A6G0YF12"/>
<feature type="region of interest" description="Disordered" evidence="1">
    <location>
        <begin position="384"/>
        <end position="447"/>
    </location>
</feature>
<protein>
    <submittedName>
        <fullName evidence="2">C2H2-type domain-containing protein</fullName>
    </submittedName>
</protein>
<feature type="compositionally biased region" description="Basic residues" evidence="1">
    <location>
        <begin position="402"/>
        <end position="415"/>
    </location>
</feature>
<reference evidence="2 3" key="1">
    <citation type="submission" date="2019-08" db="EMBL/GenBank/DDBJ databases">
        <title>Whole genome of Aphis craccivora.</title>
        <authorList>
            <person name="Voronova N.V."/>
            <person name="Shulinski R.S."/>
            <person name="Bandarenka Y.V."/>
            <person name="Zhorov D.G."/>
            <person name="Warner D."/>
        </authorList>
    </citation>
    <scope>NUCLEOTIDE SEQUENCE [LARGE SCALE GENOMIC DNA]</scope>
    <source>
        <strain evidence="2">180601</strain>
        <tissue evidence="2">Whole Body</tissue>
    </source>
</reference>
<feature type="compositionally biased region" description="Polar residues" evidence="1">
    <location>
        <begin position="437"/>
        <end position="447"/>
    </location>
</feature>
<organism evidence="2 3">
    <name type="scientific">Aphis craccivora</name>
    <name type="common">Cowpea aphid</name>
    <dbReference type="NCBI Taxonomy" id="307492"/>
    <lineage>
        <taxon>Eukaryota</taxon>
        <taxon>Metazoa</taxon>
        <taxon>Ecdysozoa</taxon>
        <taxon>Arthropoda</taxon>
        <taxon>Hexapoda</taxon>
        <taxon>Insecta</taxon>
        <taxon>Pterygota</taxon>
        <taxon>Neoptera</taxon>
        <taxon>Paraneoptera</taxon>
        <taxon>Hemiptera</taxon>
        <taxon>Sternorrhyncha</taxon>
        <taxon>Aphidomorpha</taxon>
        <taxon>Aphidoidea</taxon>
        <taxon>Aphididae</taxon>
        <taxon>Aphidini</taxon>
        <taxon>Aphis</taxon>
        <taxon>Aphis</taxon>
    </lineage>
</organism>
<accession>A0A6G0YF12</accession>
<keyword evidence="3" id="KW-1185">Reference proteome</keyword>
<comment type="caution">
    <text evidence="2">The sequence shown here is derived from an EMBL/GenBank/DDBJ whole genome shotgun (WGS) entry which is preliminary data.</text>
</comment>
<evidence type="ECO:0000313" key="3">
    <source>
        <dbReference type="Proteomes" id="UP000478052"/>
    </source>
</evidence>
<dbReference type="EMBL" id="VUJU01004357">
    <property type="protein sequence ID" value="KAF0754638.1"/>
    <property type="molecule type" value="Genomic_DNA"/>
</dbReference>
<name>A0A6G0YF12_APHCR</name>
<sequence>MMWYITHGEPIIDSLRNAVNQYNDECSSTCALMETLEDGNFAIVIASPLMKRISAVYLKVEKYYLLMLLEIESSIIISLGLELWKKLLPLHALGGRGINGPNIFMSDDSAAEGNALCEAFPQSTLLLCIFHVLQHRQILYKKIKKMLYSKTFEELEIFYQEVKNDGLTKQYSRFESYVVGLFQQRNEWALCLRQSLITRGHNTNNISEAGVKIVKDTILDRTKAYSPVHLNVDLTLCLPTNGETRKTLHIIATGSSEIENGWYGSILKQSQSISVNTEKEIKQSISMNFVQDTIANEVTMEENGKMENNESETASCLQMFDEMVQKMRDVIKSDETYFTPGIKVMNNSFKKNVKTHDFLSAMMTFGKYSVLDPSSKKLKLVENKRIGTQPTARSRPTTEIKGRKKLAAGRVPKWKRIPEHSYGSQPNSSVLPHIPKSFNSESTQLKP</sequence>
<evidence type="ECO:0000313" key="2">
    <source>
        <dbReference type="EMBL" id="KAF0754638.1"/>
    </source>
</evidence>
<dbReference type="OrthoDB" id="6630577at2759"/>
<gene>
    <name evidence="2" type="ORF">FWK35_00015237</name>
</gene>